<dbReference type="SMART" id="SM01287">
    <property type="entry name" value="Rtt106"/>
    <property type="match status" value="1"/>
</dbReference>
<dbReference type="PANTHER" id="PTHR45849">
    <property type="entry name" value="FACT COMPLEX SUBUNIT SSRP1"/>
    <property type="match status" value="1"/>
</dbReference>
<dbReference type="PANTHER" id="PTHR45849:SF3">
    <property type="entry name" value="HISTONE CHAPERONE RTT106"/>
    <property type="match status" value="1"/>
</dbReference>
<evidence type="ECO:0000313" key="5">
    <source>
        <dbReference type="Proteomes" id="UP000252139"/>
    </source>
</evidence>
<feature type="domain" description="Histone chaperone RTT106/FACT complex subunit SPT16-like middle" evidence="3">
    <location>
        <begin position="196"/>
        <end position="302"/>
    </location>
</feature>
<evidence type="ECO:0000313" key="4">
    <source>
        <dbReference type="EMBL" id="RCH89298.1"/>
    </source>
</evidence>
<comment type="similarity">
    <text evidence="1">Belongs to the RTT106 family.</text>
</comment>
<dbReference type="AlphaFoldDB" id="A0A367JH68"/>
<comment type="caution">
    <text evidence="4">The sequence shown here is derived from an EMBL/GenBank/DDBJ whole genome shotgun (WGS) entry which is preliminary data.</text>
</comment>
<keyword evidence="5" id="KW-1185">Reference proteome</keyword>
<dbReference type="InterPro" id="IPR011993">
    <property type="entry name" value="PH-like_dom_sf"/>
</dbReference>
<evidence type="ECO:0000259" key="3">
    <source>
        <dbReference type="SMART" id="SM01287"/>
    </source>
</evidence>
<feature type="compositionally biased region" description="Basic and acidic residues" evidence="2">
    <location>
        <begin position="297"/>
        <end position="331"/>
    </location>
</feature>
<dbReference type="InterPro" id="IPR050454">
    <property type="entry name" value="RTT106/SSRP1_HistChap/FACT"/>
</dbReference>
<dbReference type="GO" id="GO:0031491">
    <property type="term" value="F:nucleosome binding"/>
    <property type="evidence" value="ECO:0007669"/>
    <property type="project" value="TreeGrafter"/>
</dbReference>
<evidence type="ECO:0000256" key="1">
    <source>
        <dbReference type="ARBA" id="ARBA00006159"/>
    </source>
</evidence>
<feature type="compositionally biased region" description="Acidic residues" evidence="2">
    <location>
        <begin position="332"/>
        <end position="365"/>
    </location>
</feature>
<dbReference type="InterPro" id="IPR013719">
    <property type="entry name" value="RTT106/SPT16-like_middle_dom"/>
</dbReference>
<feature type="compositionally biased region" description="Acidic residues" evidence="2">
    <location>
        <begin position="374"/>
        <end position="387"/>
    </location>
</feature>
<name>A0A367JH68_RHIAZ</name>
<protein>
    <recommendedName>
        <fullName evidence="3">Histone chaperone RTT106/FACT complex subunit SPT16-like middle domain-containing protein</fullName>
    </recommendedName>
</protein>
<dbReference type="EMBL" id="PJQL01001315">
    <property type="protein sequence ID" value="RCH89298.1"/>
    <property type="molecule type" value="Genomic_DNA"/>
</dbReference>
<proteinExistence type="inferred from homology"/>
<dbReference type="STRING" id="86630.A0A367JH68"/>
<sequence>MASWLDKSIRDLELRQSVKDLLTEHPSSTNVIQRLIEYYESKDDGMAKRRKLDQNDLIKDQLVRLIDVSFQSPARKKYDIIITPTHLILYNSKTEAIEFSYRLDDFALGTCVPTPEKTNKAFTYALFLKNEDAVVFNTQDKVAVKIEVVNKEASVLESDKHEIIAQLLTEHARIAISQPSKQAFVCSGGNKTAEDKYYVTAYLKAKDGFLFFLPTGILYGFKKPTLFIPLSSISENAVTSITQRTFDLVLTLKKESQIYGSPGFRATKEGEDESIQFSMISQEEYGPIDAYIKKAGIDDQSMSEERKAVSKKESDSSDVKEEGMEGNQHDSEDSENDENFNPSDSDEEDPLEYDTDAEEEEEEEEKMPLNEPRDEMDEEQDMLDESD</sequence>
<accession>A0A367JH68</accession>
<dbReference type="Gene3D" id="2.30.29.120">
    <property type="match status" value="1"/>
</dbReference>
<dbReference type="OrthoDB" id="75754at2759"/>
<dbReference type="GO" id="GO:0042393">
    <property type="term" value="F:histone binding"/>
    <property type="evidence" value="ECO:0007669"/>
    <property type="project" value="TreeGrafter"/>
</dbReference>
<evidence type="ECO:0000256" key="2">
    <source>
        <dbReference type="SAM" id="MobiDB-lite"/>
    </source>
</evidence>
<dbReference type="Pfam" id="PF08512">
    <property type="entry name" value="Rttp106-like_middle"/>
    <property type="match status" value="1"/>
</dbReference>
<dbReference type="Gene3D" id="2.30.29.30">
    <property type="entry name" value="Pleckstrin-homology domain (PH domain)/Phosphotyrosine-binding domain (PTB)"/>
    <property type="match status" value="1"/>
</dbReference>
<organism evidence="4 5">
    <name type="scientific">Rhizopus azygosporus</name>
    <name type="common">Rhizopus microsporus var. azygosporus</name>
    <dbReference type="NCBI Taxonomy" id="86630"/>
    <lineage>
        <taxon>Eukaryota</taxon>
        <taxon>Fungi</taxon>
        <taxon>Fungi incertae sedis</taxon>
        <taxon>Mucoromycota</taxon>
        <taxon>Mucoromycotina</taxon>
        <taxon>Mucoromycetes</taxon>
        <taxon>Mucorales</taxon>
        <taxon>Mucorineae</taxon>
        <taxon>Rhizopodaceae</taxon>
        <taxon>Rhizopus</taxon>
    </lineage>
</organism>
<gene>
    <name evidence="4" type="ORF">CU097_010317</name>
</gene>
<feature type="region of interest" description="Disordered" evidence="2">
    <location>
        <begin position="297"/>
        <end position="387"/>
    </location>
</feature>
<dbReference type="SUPFAM" id="SSF50729">
    <property type="entry name" value="PH domain-like"/>
    <property type="match status" value="1"/>
</dbReference>
<reference evidence="4 5" key="1">
    <citation type="journal article" date="2018" name="G3 (Bethesda)">
        <title>Phylogenetic and Phylogenomic Definition of Rhizopus Species.</title>
        <authorList>
            <person name="Gryganskyi A.P."/>
            <person name="Golan J."/>
            <person name="Dolatabadi S."/>
            <person name="Mondo S."/>
            <person name="Robb S."/>
            <person name="Idnurm A."/>
            <person name="Muszewska A."/>
            <person name="Steczkiewicz K."/>
            <person name="Masonjones S."/>
            <person name="Liao H.L."/>
            <person name="Gajdeczka M.T."/>
            <person name="Anike F."/>
            <person name="Vuek A."/>
            <person name="Anishchenko I.M."/>
            <person name="Voigt K."/>
            <person name="de Hoog G.S."/>
            <person name="Smith M.E."/>
            <person name="Heitman J."/>
            <person name="Vilgalys R."/>
            <person name="Stajich J.E."/>
        </authorList>
    </citation>
    <scope>NUCLEOTIDE SEQUENCE [LARGE SCALE GENOMIC DNA]</scope>
    <source>
        <strain evidence="4 5">CBS 357.93</strain>
    </source>
</reference>
<dbReference type="Proteomes" id="UP000252139">
    <property type="component" value="Unassembled WGS sequence"/>
</dbReference>